<dbReference type="PROSITE" id="PS51123">
    <property type="entry name" value="OMPA_2"/>
    <property type="match status" value="1"/>
</dbReference>
<evidence type="ECO:0000256" key="4">
    <source>
        <dbReference type="PROSITE-ProRule" id="PRU00473"/>
    </source>
</evidence>
<sequence length="217" mass="22069">MMKTPLILSFAGVLGLSACVSNDPYANSNDPNARAKGGAITGALIGGALGAMTSDKHKADKALAGAVLGGLAGGAIGAGLDKQAAELRSVNSAFTVTNMGDYLIVNMPQDVLFATDSAALRPDLQSSLAAVAANLNRYPNSTIEVIGHADNSGTAAYNQDLSERRALAVAGVLRANGVAGGRVGAYGRGEAQPVASNLTPEGRAQNRRVEIIIRPTR</sequence>
<dbReference type="PANTHER" id="PTHR30329:SF21">
    <property type="entry name" value="LIPOPROTEIN YIAD-RELATED"/>
    <property type="match status" value="1"/>
</dbReference>
<dbReference type="InterPro" id="IPR050330">
    <property type="entry name" value="Bact_OuterMem_StrucFunc"/>
</dbReference>
<dbReference type="GO" id="GO:0009279">
    <property type="term" value="C:cell outer membrane"/>
    <property type="evidence" value="ECO:0007669"/>
    <property type="project" value="UniProtKB-SubCell"/>
</dbReference>
<dbReference type="InterPro" id="IPR039567">
    <property type="entry name" value="Gly-zipper"/>
</dbReference>
<dbReference type="PROSITE" id="PS01068">
    <property type="entry name" value="OMPA_1"/>
    <property type="match status" value="1"/>
</dbReference>
<dbReference type="PRINTS" id="PR01021">
    <property type="entry name" value="OMPADOMAIN"/>
</dbReference>
<comment type="caution">
    <text evidence="6">The sequence shown here is derived from an EMBL/GenBank/DDBJ whole genome shotgun (WGS) entry which is preliminary data.</text>
</comment>
<dbReference type="InterPro" id="IPR006665">
    <property type="entry name" value="OmpA-like"/>
</dbReference>
<dbReference type="InterPro" id="IPR006690">
    <property type="entry name" value="OMPA-like_CS"/>
</dbReference>
<evidence type="ECO:0000313" key="7">
    <source>
        <dbReference type="Proteomes" id="UP000638981"/>
    </source>
</evidence>
<evidence type="ECO:0000256" key="1">
    <source>
        <dbReference type="ARBA" id="ARBA00004442"/>
    </source>
</evidence>
<evidence type="ECO:0000313" key="6">
    <source>
        <dbReference type="EMBL" id="GHC63149.1"/>
    </source>
</evidence>
<dbReference type="PROSITE" id="PS51257">
    <property type="entry name" value="PROKAR_LIPOPROTEIN"/>
    <property type="match status" value="1"/>
</dbReference>
<evidence type="ECO:0000259" key="5">
    <source>
        <dbReference type="PROSITE" id="PS51123"/>
    </source>
</evidence>
<dbReference type="PRINTS" id="PR01023">
    <property type="entry name" value="NAFLGMOTY"/>
</dbReference>
<proteinExistence type="predicted"/>
<dbReference type="SUPFAM" id="SSF103088">
    <property type="entry name" value="OmpA-like"/>
    <property type="match status" value="1"/>
</dbReference>
<comment type="subcellular location">
    <subcellularLocation>
        <location evidence="1">Cell outer membrane</location>
    </subcellularLocation>
</comment>
<keyword evidence="7" id="KW-1185">Reference proteome</keyword>
<dbReference type="Pfam" id="PF00691">
    <property type="entry name" value="OmpA"/>
    <property type="match status" value="1"/>
</dbReference>
<protein>
    <submittedName>
        <fullName evidence="6">Membrane protein</fullName>
    </submittedName>
</protein>
<dbReference type="InterPro" id="IPR036737">
    <property type="entry name" value="OmpA-like_sf"/>
</dbReference>
<organism evidence="6 7">
    <name type="scientific">Neogemmobacter tilapiae</name>
    <dbReference type="NCBI Taxonomy" id="875041"/>
    <lineage>
        <taxon>Bacteria</taxon>
        <taxon>Pseudomonadati</taxon>
        <taxon>Pseudomonadota</taxon>
        <taxon>Alphaproteobacteria</taxon>
        <taxon>Rhodobacterales</taxon>
        <taxon>Paracoccaceae</taxon>
        <taxon>Neogemmobacter</taxon>
    </lineage>
</organism>
<keyword evidence="3" id="KW-0998">Cell outer membrane</keyword>
<gene>
    <name evidence="6" type="ORF">GCM10007315_29110</name>
</gene>
<feature type="domain" description="OmpA-like" evidence="5">
    <location>
        <begin position="100"/>
        <end position="217"/>
    </location>
</feature>
<dbReference type="Gene3D" id="3.30.1330.60">
    <property type="entry name" value="OmpA-like domain"/>
    <property type="match status" value="1"/>
</dbReference>
<dbReference type="EMBL" id="BMYJ01000010">
    <property type="protein sequence ID" value="GHC63149.1"/>
    <property type="molecule type" value="Genomic_DNA"/>
</dbReference>
<reference evidence="6" key="1">
    <citation type="journal article" date="2014" name="Int. J. Syst. Evol. Microbiol.">
        <title>Complete genome sequence of Corynebacterium casei LMG S-19264T (=DSM 44701T), isolated from a smear-ripened cheese.</title>
        <authorList>
            <consortium name="US DOE Joint Genome Institute (JGI-PGF)"/>
            <person name="Walter F."/>
            <person name="Albersmeier A."/>
            <person name="Kalinowski J."/>
            <person name="Ruckert C."/>
        </authorList>
    </citation>
    <scope>NUCLEOTIDE SEQUENCE</scope>
    <source>
        <strain evidence="6">KCTC 23310</strain>
    </source>
</reference>
<dbReference type="RefSeq" id="WP_189412433.1">
    <property type="nucleotide sequence ID" value="NZ_BMYJ01000010.1"/>
</dbReference>
<dbReference type="Pfam" id="PF13488">
    <property type="entry name" value="Gly-zipper_Omp"/>
    <property type="match status" value="1"/>
</dbReference>
<evidence type="ECO:0000256" key="3">
    <source>
        <dbReference type="ARBA" id="ARBA00023237"/>
    </source>
</evidence>
<evidence type="ECO:0000256" key="2">
    <source>
        <dbReference type="ARBA" id="ARBA00023136"/>
    </source>
</evidence>
<reference evidence="6" key="2">
    <citation type="submission" date="2020-09" db="EMBL/GenBank/DDBJ databases">
        <authorList>
            <person name="Sun Q."/>
            <person name="Kim S."/>
        </authorList>
    </citation>
    <scope>NUCLEOTIDE SEQUENCE</scope>
    <source>
        <strain evidence="6">KCTC 23310</strain>
    </source>
</reference>
<dbReference type="Proteomes" id="UP000638981">
    <property type="component" value="Unassembled WGS sequence"/>
</dbReference>
<name>A0A918TW85_9RHOB</name>
<dbReference type="PANTHER" id="PTHR30329">
    <property type="entry name" value="STATOR ELEMENT OF FLAGELLAR MOTOR COMPLEX"/>
    <property type="match status" value="1"/>
</dbReference>
<dbReference type="CDD" id="cd07185">
    <property type="entry name" value="OmpA_C-like"/>
    <property type="match status" value="1"/>
</dbReference>
<dbReference type="InterPro" id="IPR006664">
    <property type="entry name" value="OMP_bac"/>
</dbReference>
<dbReference type="AlphaFoldDB" id="A0A918TW85"/>
<accession>A0A918TW85</accession>
<keyword evidence="2 4" id="KW-0472">Membrane</keyword>